<feature type="domain" description="Bacterial type II secretion system protein E" evidence="3">
    <location>
        <begin position="38"/>
        <end position="291"/>
    </location>
</feature>
<gene>
    <name evidence="4" type="ORF">E6C70_14100</name>
</gene>
<evidence type="ECO:0000259" key="3">
    <source>
        <dbReference type="Pfam" id="PF00437"/>
    </source>
</evidence>
<feature type="compositionally biased region" description="Basic and acidic residues" evidence="2">
    <location>
        <begin position="1"/>
        <end position="16"/>
    </location>
</feature>
<accession>A0A4S4FM09</accession>
<dbReference type="InterPro" id="IPR027417">
    <property type="entry name" value="P-loop_NTPase"/>
</dbReference>
<evidence type="ECO:0000313" key="5">
    <source>
        <dbReference type="Proteomes" id="UP000307380"/>
    </source>
</evidence>
<evidence type="ECO:0000256" key="2">
    <source>
        <dbReference type="SAM" id="MobiDB-lite"/>
    </source>
</evidence>
<reference evidence="4 5" key="1">
    <citation type="submission" date="2019-04" db="EMBL/GenBank/DDBJ databases">
        <authorList>
            <person name="Jiang L."/>
        </authorList>
    </citation>
    <scope>NUCLEOTIDE SEQUENCE [LARGE SCALE GENOMIC DNA]</scope>
    <source>
        <strain evidence="4 5">YIM 131861</strain>
    </source>
</reference>
<dbReference type="Proteomes" id="UP000307380">
    <property type="component" value="Unassembled WGS sequence"/>
</dbReference>
<protein>
    <submittedName>
        <fullName evidence="4">TadA family conjugal transfer-associated ATPase</fullName>
    </submittedName>
</protein>
<name>A0A4S4FM09_9MICO</name>
<dbReference type="InterPro" id="IPR001482">
    <property type="entry name" value="T2SS/T4SS_dom"/>
</dbReference>
<dbReference type="OrthoDB" id="9810761at2"/>
<evidence type="ECO:0000256" key="1">
    <source>
        <dbReference type="ARBA" id="ARBA00006611"/>
    </source>
</evidence>
<dbReference type="Gene3D" id="3.40.50.300">
    <property type="entry name" value="P-loop containing nucleotide triphosphate hydrolases"/>
    <property type="match status" value="1"/>
</dbReference>
<comment type="caution">
    <text evidence="4">The sequence shown here is derived from an EMBL/GenBank/DDBJ whole genome shotgun (WGS) entry which is preliminary data.</text>
</comment>
<keyword evidence="5" id="KW-1185">Reference proteome</keyword>
<dbReference type="PANTHER" id="PTHR30486:SF6">
    <property type="entry name" value="TYPE IV PILUS RETRACTATION ATPASE PILT"/>
    <property type="match status" value="1"/>
</dbReference>
<dbReference type="SUPFAM" id="SSF52540">
    <property type="entry name" value="P-loop containing nucleoside triphosphate hydrolases"/>
    <property type="match status" value="1"/>
</dbReference>
<organism evidence="4 5">
    <name type="scientific">Orlajensenia flava</name>
    <dbReference type="NCBI Taxonomy" id="2565934"/>
    <lineage>
        <taxon>Bacteria</taxon>
        <taxon>Bacillati</taxon>
        <taxon>Actinomycetota</taxon>
        <taxon>Actinomycetes</taxon>
        <taxon>Micrococcales</taxon>
        <taxon>Microbacteriaceae</taxon>
        <taxon>Orlajensenia</taxon>
    </lineage>
</organism>
<dbReference type="GO" id="GO:0016887">
    <property type="term" value="F:ATP hydrolysis activity"/>
    <property type="evidence" value="ECO:0007669"/>
    <property type="project" value="InterPro"/>
</dbReference>
<dbReference type="EMBL" id="SSSN01000012">
    <property type="protein sequence ID" value="THG31228.1"/>
    <property type="molecule type" value="Genomic_DNA"/>
</dbReference>
<dbReference type="NCBIfam" id="TIGR03819">
    <property type="entry name" value="heli_sec_ATPase"/>
    <property type="match status" value="1"/>
</dbReference>
<dbReference type="PANTHER" id="PTHR30486">
    <property type="entry name" value="TWITCHING MOTILITY PROTEIN PILT"/>
    <property type="match status" value="1"/>
</dbReference>
<evidence type="ECO:0000313" key="4">
    <source>
        <dbReference type="EMBL" id="THG31228.1"/>
    </source>
</evidence>
<sequence length="338" mass="35363">MIAEAGDRDRPRDARPARHRLGRQRVVAAASTIETAPLGPLAAFVTEKTTDLLVNGAAGLWVDDGHGPTRASGWSLDEAAVRELAIRLIAIGGRHVDEAHPCVDVRIGAGVRVHVVLPPVSTSGTLLSVRIPRLSTSRLTDLRAAGMLTGDEAQRLASVVEARENLLITGAAGVGKTTLLAALLAEADGGERIVTVEDVAELRVDHPHVVGLEARQSNLEGAGGVGLDQLVREALRMRPDRLVVGECRGAELRELLTALNTGHDGGAGTLHANSIDDVPARLEALGALAGMTDVGVARQAVSAIGLVLHLERVGGVRRLARLGRFHLDAHARLAIGPA</sequence>
<dbReference type="AlphaFoldDB" id="A0A4S4FM09"/>
<dbReference type="CDD" id="cd01130">
    <property type="entry name" value="VirB11-like_ATPase"/>
    <property type="match status" value="1"/>
</dbReference>
<proteinExistence type="inferred from homology"/>
<feature type="region of interest" description="Disordered" evidence="2">
    <location>
        <begin position="1"/>
        <end position="21"/>
    </location>
</feature>
<dbReference type="InterPro" id="IPR050921">
    <property type="entry name" value="T4SS_GSP_E_ATPase"/>
</dbReference>
<dbReference type="Pfam" id="PF00437">
    <property type="entry name" value="T2SSE"/>
    <property type="match status" value="1"/>
</dbReference>
<comment type="similarity">
    <text evidence="1">Belongs to the GSP E family.</text>
</comment>
<dbReference type="InterPro" id="IPR022399">
    <property type="entry name" value="TadA-like_ATPase"/>
</dbReference>
<dbReference type="Gene3D" id="3.30.450.90">
    <property type="match status" value="1"/>
</dbReference>